<accession>A0A8J3AJC5</accession>
<protein>
    <submittedName>
        <fullName evidence="2">Uncharacterized protein</fullName>
    </submittedName>
</protein>
<reference evidence="2" key="1">
    <citation type="journal article" date="2014" name="Int. J. Syst. Evol. Microbiol.">
        <title>Complete genome sequence of Corynebacterium casei LMG S-19264T (=DSM 44701T), isolated from a smear-ripened cheese.</title>
        <authorList>
            <consortium name="US DOE Joint Genome Institute (JGI-PGF)"/>
            <person name="Walter F."/>
            <person name="Albersmeier A."/>
            <person name="Kalinowski J."/>
            <person name="Ruckert C."/>
        </authorList>
    </citation>
    <scope>NUCLEOTIDE SEQUENCE</scope>
    <source>
        <strain evidence="2">CCM 8606</strain>
    </source>
</reference>
<evidence type="ECO:0000313" key="2">
    <source>
        <dbReference type="EMBL" id="GGI13890.1"/>
    </source>
</evidence>
<sequence>MHNNQSKCHKLVQTHKPTNHYSLLNHSGTQTRKLPTSQEAASGVWNAIYSNSMA</sequence>
<organism evidence="2 3">
    <name type="scientific">Galliscardovia ingluviei</name>
    <dbReference type="NCBI Taxonomy" id="1769422"/>
    <lineage>
        <taxon>Bacteria</taxon>
        <taxon>Bacillati</taxon>
        <taxon>Actinomycetota</taxon>
        <taxon>Actinomycetes</taxon>
        <taxon>Bifidobacteriales</taxon>
        <taxon>Bifidobacteriaceae</taxon>
        <taxon>Galliscardovia</taxon>
    </lineage>
</organism>
<name>A0A8J3AJC5_9BIFI</name>
<proteinExistence type="predicted"/>
<comment type="caution">
    <text evidence="2">The sequence shown here is derived from an EMBL/GenBank/DDBJ whole genome shotgun (WGS) entry which is preliminary data.</text>
</comment>
<feature type="region of interest" description="Disordered" evidence="1">
    <location>
        <begin position="20"/>
        <end position="39"/>
    </location>
</feature>
<evidence type="ECO:0000313" key="3">
    <source>
        <dbReference type="Proteomes" id="UP000619536"/>
    </source>
</evidence>
<dbReference type="Proteomes" id="UP000619536">
    <property type="component" value="Unassembled WGS sequence"/>
</dbReference>
<dbReference type="EMBL" id="BMDH01000001">
    <property type="protein sequence ID" value="GGI13890.1"/>
    <property type="molecule type" value="Genomic_DNA"/>
</dbReference>
<dbReference type="AlphaFoldDB" id="A0A8J3AJC5"/>
<keyword evidence="3" id="KW-1185">Reference proteome</keyword>
<gene>
    <name evidence="2" type="ORF">GCM10007377_08220</name>
</gene>
<reference evidence="2" key="2">
    <citation type="submission" date="2020-09" db="EMBL/GenBank/DDBJ databases">
        <authorList>
            <person name="Sun Q."/>
            <person name="Sedlacek I."/>
        </authorList>
    </citation>
    <scope>NUCLEOTIDE SEQUENCE</scope>
    <source>
        <strain evidence="2">CCM 8606</strain>
    </source>
</reference>
<evidence type="ECO:0000256" key="1">
    <source>
        <dbReference type="SAM" id="MobiDB-lite"/>
    </source>
</evidence>